<dbReference type="PANTHER" id="PTHR34979:SF1">
    <property type="entry name" value="INNER MEMBRANE PROTEIN YGAZ"/>
    <property type="match status" value="1"/>
</dbReference>
<evidence type="ECO:0000256" key="7">
    <source>
        <dbReference type="ARBA" id="ARBA00023136"/>
    </source>
</evidence>
<dbReference type="Proteomes" id="UP000614287">
    <property type="component" value="Unassembled WGS sequence"/>
</dbReference>
<dbReference type="PANTHER" id="PTHR34979">
    <property type="entry name" value="INNER MEMBRANE PROTEIN YGAZ"/>
    <property type="match status" value="1"/>
</dbReference>
<keyword evidence="5 8" id="KW-0812">Transmembrane</keyword>
<evidence type="ECO:0000256" key="2">
    <source>
        <dbReference type="ARBA" id="ARBA00010735"/>
    </source>
</evidence>
<evidence type="ECO:0000313" key="9">
    <source>
        <dbReference type="EMBL" id="GHA64605.1"/>
    </source>
</evidence>
<keyword evidence="7 8" id="KW-0472">Membrane</keyword>
<gene>
    <name evidence="9" type="ORF">GCM10009007_01240</name>
</gene>
<comment type="subcellular location">
    <subcellularLocation>
        <location evidence="1">Cell membrane</location>
        <topology evidence="1">Multi-pass membrane protein</topology>
    </subcellularLocation>
</comment>
<dbReference type="InterPro" id="IPR011606">
    <property type="entry name" value="Brnchd-chn_aa_trnsp_permease"/>
</dbReference>
<evidence type="ECO:0000256" key="4">
    <source>
        <dbReference type="ARBA" id="ARBA00022475"/>
    </source>
</evidence>
<keyword evidence="10" id="KW-1185">Reference proteome</keyword>
<feature type="transmembrane region" description="Helical" evidence="8">
    <location>
        <begin position="193"/>
        <end position="219"/>
    </location>
</feature>
<keyword evidence="6 8" id="KW-1133">Transmembrane helix</keyword>
<reference evidence="9" key="1">
    <citation type="journal article" date="2014" name="Int. J. Syst. Evol. Microbiol.">
        <title>Complete genome sequence of Corynebacterium casei LMG S-19264T (=DSM 44701T), isolated from a smear-ripened cheese.</title>
        <authorList>
            <consortium name="US DOE Joint Genome Institute (JGI-PGF)"/>
            <person name="Walter F."/>
            <person name="Albersmeier A."/>
            <person name="Kalinowski J."/>
            <person name="Ruckert C."/>
        </authorList>
    </citation>
    <scope>NUCLEOTIDE SEQUENCE</scope>
    <source>
        <strain evidence="9">KCTC 32501</strain>
    </source>
</reference>
<evidence type="ECO:0000256" key="3">
    <source>
        <dbReference type="ARBA" id="ARBA00022448"/>
    </source>
</evidence>
<evidence type="ECO:0000313" key="10">
    <source>
        <dbReference type="Proteomes" id="UP000614287"/>
    </source>
</evidence>
<dbReference type="GO" id="GO:0005886">
    <property type="term" value="C:plasma membrane"/>
    <property type="evidence" value="ECO:0007669"/>
    <property type="project" value="UniProtKB-SubCell"/>
</dbReference>
<sequence length="266" mass="29207">MNKLCRLFGVKLDGHAQKLEFDAAIRDGLQTISSTVPAMMIWAVVTAAAMMGAGMPPLYVLLINLVVYAASAQLAVLAMLIAGAPMVMIWLTACVVNLRFVIFSASLKPYFQHLPFKHRWLYGFLNGDINSMLFNHRYRNEVPTQASVQQTGFFLGMALTNYLVWQVGTVAGVLLASLIPAEWGLKLAAALTLLVLVIKIVDHWAAVVGCLVTALVALFFQFLPFNLWIFLAIIVGVAAALLVETVWPNGYLNQSARLRAVQREVS</sequence>
<dbReference type="Pfam" id="PF03591">
    <property type="entry name" value="AzlC"/>
    <property type="match status" value="1"/>
</dbReference>
<evidence type="ECO:0000256" key="8">
    <source>
        <dbReference type="SAM" id="Phobius"/>
    </source>
</evidence>
<comment type="similarity">
    <text evidence="2">Belongs to the AzlC family.</text>
</comment>
<feature type="transmembrane region" description="Helical" evidence="8">
    <location>
        <begin position="87"/>
        <end position="107"/>
    </location>
</feature>
<proteinExistence type="inferred from homology"/>
<accession>A0A8J3FXG4</accession>
<feature type="transmembrane region" description="Helical" evidence="8">
    <location>
        <begin position="35"/>
        <end position="53"/>
    </location>
</feature>
<protein>
    <submittedName>
        <fullName evidence="9">Membrane protein</fullName>
    </submittedName>
</protein>
<dbReference type="GO" id="GO:1903785">
    <property type="term" value="P:L-valine transmembrane transport"/>
    <property type="evidence" value="ECO:0007669"/>
    <property type="project" value="TreeGrafter"/>
</dbReference>
<reference evidence="9" key="2">
    <citation type="submission" date="2020-09" db="EMBL/GenBank/DDBJ databases">
        <authorList>
            <person name="Sun Q."/>
            <person name="Kim S."/>
        </authorList>
    </citation>
    <scope>NUCLEOTIDE SEQUENCE</scope>
    <source>
        <strain evidence="9">KCTC 32501</strain>
    </source>
</reference>
<evidence type="ECO:0000256" key="1">
    <source>
        <dbReference type="ARBA" id="ARBA00004651"/>
    </source>
</evidence>
<evidence type="ECO:0000256" key="6">
    <source>
        <dbReference type="ARBA" id="ARBA00022989"/>
    </source>
</evidence>
<comment type="caution">
    <text evidence="9">The sequence shown here is derived from an EMBL/GenBank/DDBJ whole genome shotgun (WGS) entry which is preliminary data.</text>
</comment>
<name>A0A8J3FXG4_9BURK</name>
<dbReference type="RefSeq" id="WP_189490298.1">
    <property type="nucleotide sequence ID" value="NZ_BMZG01000001.1"/>
</dbReference>
<evidence type="ECO:0000256" key="5">
    <source>
        <dbReference type="ARBA" id="ARBA00022692"/>
    </source>
</evidence>
<keyword evidence="3" id="KW-0813">Transport</keyword>
<keyword evidence="4" id="KW-1003">Cell membrane</keyword>
<feature type="transmembrane region" description="Helical" evidence="8">
    <location>
        <begin position="225"/>
        <end position="247"/>
    </location>
</feature>
<organism evidence="9 10">
    <name type="scientific">Formosimonas limnophila</name>
    <dbReference type="NCBI Taxonomy" id="1384487"/>
    <lineage>
        <taxon>Bacteria</taxon>
        <taxon>Pseudomonadati</taxon>
        <taxon>Pseudomonadota</taxon>
        <taxon>Betaproteobacteria</taxon>
        <taxon>Burkholderiales</taxon>
        <taxon>Burkholderiaceae</taxon>
        <taxon>Formosimonas</taxon>
    </lineage>
</organism>
<feature type="transmembrane region" description="Helical" evidence="8">
    <location>
        <begin position="162"/>
        <end position="181"/>
    </location>
</feature>
<dbReference type="AlphaFoldDB" id="A0A8J3FXG4"/>
<dbReference type="EMBL" id="BMZG01000001">
    <property type="protein sequence ID" value="GHA64605.1"/>
    <property type="molecule type" value="Genomic_DNA"/>
</dbReference>